<name>A0ABU0E3U9_9FIRM</name>
<evidence type="ECO:0000313" key="8">
    <source>
        <dbReference type="EMBL" id="MDQ0361577.1"/>
    </source>
</evidence>
<dbReference type="EMBL" id="JAUSUR010000004">
    <property type="protein sequence ID" value="MDQ0361577.1"/>
    <property type="molecule type" value="Genomic_DNA"/>
</dbReference>
<evidence type="ECO:0000256" key="5">
    <source>
        <dbReference type="ARBA" id="ARBA00022833"/>
    </source>
</evidence>
<dbReference type="InterPro" id="IPR020891">
    <property type="entry name" value="UPF0758_CS"/>
</dbReference>
<dbReference type="PANTHER" id="PTHR30471:SF3">
    <property type="entry name" value="UPF0758 PROTEIN YEES-RELATED"/>
    <property type="match status" value="1"/>
</dbReference>
<reference evidence="8 9" key="1">
    <citation type="submission" date="2023-07" db="EMBL/GenBank/DDBJ databases">
        <title>Genomic Encyclopedia of Type Strains, Phase IV (KMG-IV): sequencing the most valuable type-strain genomes for metagenomic binning, comparative biology and taxonomic classification.</title>
        <authorList>
            <person name="Goeker M."/>
        </authorList>
    </citation>
    <scope>NUCLEOTIDE SEQUENCE [LARGE SCALE GENOMIC DNA]</scope>
    <source>
        <strain evidence="8 9">DSM 16784</strain>
    </source>
</reference>
<keyword evidence="9" id="KW-1185">Reference proteome</keyword>
<evidence type="ECO:0000256" key="3">
    <source>
        <dbReference type="ARBA" id="ARBA00022723"/>
    </source>
</evidence>
<dbReference type="RefSeq" id="WP_307408432.1">
    <property type="nucleotide sequence ID" value="NZ_JAUSUR010000004.1"/>
</dbReference>
<evidence type="ECO:0000256" key="1">
    <source>
        <dbReference type="ARBA" id="ARBA00010243"/>
    </source>
</evidence>
<comment type="caution">
    <text evidence="8">The sequence shown here is derived from an EMBL/GenBank/DDBJ whole genome shotgun (WGS) entry which is preliminary data.</text>
</comment>
<evidence type="ECO:0000259" key="7">
    <source>
        <dbReference type="PROSITE" id="PS50249"/>
    </source>
</evidence>
<dbReference type="Pfam" id="PF04002">
    <property type="entry name" value="RadC"/>
    <property type="match status" value="1"/>
</dbReference>
<accession>A0ABU0E3U9</accession>
<dbReference type="Proteomes" id="UP001230220">
    <property type="component" value="Unassembled WGS sequence"/>
</dbReference>
<gene>
    <name evidence="8" type="ORF">J2S15_002327</name>
</gene>
<keyword evidence="4" id="KW-0378">Hydrolase</keyword>
<keyword evidence="2" id="KW-0645">Protease</keyword>
<keyword evidence="5" id="KW-0862">Zinc</keyword>
<evidence type="ECO:0000256" key="4">
    <source>
        <dbReference type="ARBA" id="ARBA00022801"/>
    </source>
</evidence>
<evidence type="ECO:0000313" key="9">
    <source>
        <dbReference type="Proteomes" id="UP001230220"/>
    </source>
</evidence>
<comment type="similarity">
    <text evidence="1">Belongs to the UPF0758 family.</text>
</comment>
<dbReference type="PROSITE" id="PS50249">
    <property type="entry name" value="MPN"/>
    <property type="match status" value="1"/>
</dbReference>
<organism evidence="8 9">
    <name type="scientific">Breznakia pachnodae</name>
    <dbReference type="NCBI Taxonomy" id="265178"/>
    <lineage>
        <taxon>Bacteria</taxon>
        <taxon>Bacillati</taxon>
        <taxon>Bacillota</taxon>
        <taxon>Erysipelotrichia</taxon>
        <taxon>Erysipelotrichales</taxon>
        <taxon>Erysipelotrichaceae</taxon>
        <taxon>Breznakia</taxon>
    </lineage>
</organism>
<dbReference type="CDD" id="cd08071">
    <property type="entry name" value="MPN_DUF2466"/>
    <property type="match status" value="1"/>
</dbReference>
<keyword evidence="6" id="KW-0482">Metalloprotease</keyword>
<dbReference type="InterPro" id="IPR037518">
    <property type="entry name" value="MPN"/>
</dbReference>
<proteinExistence type="inferred from homology"/>
<dbReference type="InterPro" id="IPR001405">
    <property type="entry name" value="UPF0758"/>
</dbReference>
<protein>
    <submittedName>
        <fullName evidence="8">DNA repair protein RadC</fullName>
    </submittedName>
</protein>
<feature type="domain" description="MPN" evidence="7">
    <location>
        <begin position="24"/>
        <end position="148"/>
    </location>
</feature>
<dbReference type="InterPro" id="IPR025657">
    <property type="entry name" value="RadC_JAB"/>
</dbReference>
<dbReference type="Gene3D" id="3.40.140.10">
    <property type="entry name" value="Cytidine Deaminase, domain 2"/>
    <property type="match status" value="1"/>
</dbReference>
<dbReference type="PROSITE" id="PS01302">
    <property type="entry name" value="UPF0758"/>
    <property type="match status" value="1"/>
</dbReference>
<sequence length="186" mass="21106">MKTKSVEFVKVKLVNDFTLKSEKVLKNPRDVLSLVLGELGQYDREVFAVINLTNKGKPINVNICHIGTINQSIAHPREILKSSVLSNAASVIFVHNHPSGDLEPSPMDKEVTKVLANAYKLLNIKPLDHIICTHGKDHYYSMREDPFNYELGELFENDNISYEDSIDIINKIEDMENKNIEEELGL</sequence>
<evidence type="ECO:0000256" key="6">
    <source>
        <dbReference type="ARBA" id="ARBA00023049"/>
    </source>
</evidence>
<keyword evidence="3" id="KW-0479">Metal-binding</keyword>
<evidence type="ECO:0000256" key="2">
    <source>
        <dbReference type="ARBA" id="ARBA00022670"/>
    </source>
</evidence>
<dbReference type="PANTHER" id="PTHR30471">
    <property type="entry name" value="DNA REPAIR PROTEIN RADC"/>
    <property type="match status" value="1"/>
</dbReference>